<evidence type="ECO:0000256" key="10">
    <source>
        <dbReference type="ARBA" id="ARBA00022842"/>
    </source>
</evidence>
<dbReference type="InterPro" id="IPR018209">
    <property type="entry name" value="Pyrv_Knase_AS"/>
</dbReference>
<dbReference type="InterPro" id="IPR040442">
    <property type="entry name" value="Pyrv_kinase-like_dom_sf"/>
</dbReference>
<dbReference type="AlphaFoldDB" id="A0A0G0VE45"/>
<dbReference type="InterPro" id="IPR015795">
    <property type="entry name" value="Pyrv_Knase_C"/>
</dbReference>
<evidence type="ECO:0000313" key="18">
    <source>
        <dbReference type="Proteomes" id="UP000033930"/>
    </source>
</evidence>
<gene>
    <name evidence="17" type="ORF">UU50_C0010G0004</name>
</gene>
<dbReference type="Gene3D" id="2.40.33.10">
    <property type="entry name" value="PK beta-barrel domain-like"/>
    <property type="match status" value="1"/>
</dbReference>
<evidence type="ECO:0000256" key="3">
    <source>
        <dbReference type="ARBA" id="ARBA00008663"/>
    </source>
</evidence>
<keyword evidence="10 14" id="KW-0460">Magnesium</keyword>
<protein>
    <recommendedName>
        <fullName evidence="4 13">Pyruvate kinase</fullName>
        <ecNumber evidence="4 13">2.7.1.40</ecNumber>
    </recommendedName>
</protein>
<keyword evidence="12 17" id="KW-0670">Pyruvate</keyword>
<dbReference type="PATRIC" id="fig|1618983.3.peg.490"/>
<evidence type="ECO:0000256" key="5">
    <source>
        <dbReference type="ARBA" id="ARBA00022679"/>
    </source>
</evidence>
<feature type="domain" description="Pyruvate kinase barrel" evidence="15">
    <location>
        <begin position="3"/>
        <end position="329"/>
    </location>
</feature>
<dbReference type="InterPro" id="IPR015813">
    <property type="entry name" value="Pyrv/PenolPyrv_kinase-like_dom"/>
</dbReference>
<evidence type="ECO:0000256" key="1">
    <source>
        <dbReference type="ARBA" id="ARBA00001958"/>
    </source>
</evidence>
<dbReference type="PROSITE" id="PS00110">
    <property type="entry name" value="PYRUVATE_KINASE"/>
    <property type="match status" value="1"/>
</dbReference>
<dbReference type="GO" id="GO:0016301">
    <property type="term" value="F:kinase activity"/>
    <property type="evidence" value="ECO:0007669"/>
    <property type="project" value="UniProtKB-KW"/>
</dbReference>
<evidence type="ECO:0000313" key="17">
    <source>
        <dbReference type="EMBL" id="KKR99109.1"/>
    </source>
</evidence>
<proteinExistence type="inferred from homology"/>
<keyword evidence="8 14" id="KW-0418">Kinase</keyword>
<dbReference type="SUPFAM" id="SSF52935">
    <property type="entry name" value="PK C-terminal domain-like"/>
    <property type="match status" value="1"/>
</dbReference>
<dbReference type="InterPro" id="IPR011037">
    <property type="entry name" value="Pyrv_Knase-like_insert_dom_sf"/>
</dbReference>
<sequence length="467" mass="51328">MKRRTKIVATIGPASSSLTVLCRMISAGMDVARLNFSHGTYADHKVLLKHIRQAAKKENETIAVLQDLQGPKIRIGIMPEQGIELVKGQKVRFASGQEEYKNNDILPVVYDKIHKDIKKGHRLFINDGFIETVVESVRGKIITAKVVDGGLVESHKGINLPDSVVSAPALTIKDKEDLLYGLEIGVDWVALSFVTSADDIRKLRRIIDAKCRSLGRISAKIIAKIERAEAVEHFESIVEVSDGIMIARGDLGVEMKPEQVPIIQKDMVEICRQAGKPVIVATHMMESMTKNPRATRAETSDVANAVIDHTDAVMLSAETATGEYPYTSVRTMSAIIDEAEASRFDDISFYQLHDVSGLPASIARTVHVMAENKQISLIATSSSFVAMASSINIFRPNVPIIMACANENIARQMILRAGVYPIVLSDASGTFILRMERALRNKKMLKKNSKVAYVSALPSGEVQLIVR</sequence>
<evidence type="ECO:0000256" key="13">
    <source>
        <dbReference type="NCBIfam" id="TIGR01064"/>
    </source>
</evidence>
<dbReference type="Pfam" id="PF02887">
    <property type="entry name" value="PK_C"/>
    <property type="match status" value="1"/>
</dbReference>
<dbReference type="InterPro" id="IPR036918">
    <property type="entry name" value="Pyrv_Knase_C_sf"/>
</dbReference>
<feature type="domain" description="Pyruvate kinase C-terminal" evidence="16">
    <location>
        <begin position="361"/>
        <end position="461"/>
    </location>
</feature>
<dbReference type="NCBIfam" id="TIGR01064">
    <property type="entry name" value="pyruv_kin"/>
    <property type="match status" value="1"/>
</dbReference>
<dbReference type="PRINTS" id="PR01050">
    <property type="entry name" value="PYRUVTKNASE"/>
</dbReference>
<dbReference type="EMBL" id="LCAW01000010">
    <property type="protein sequence ID" value="KKR99109.1"/>
    <property type="molecule type" value="Genomic_DNA"/>
</dbReference>
<evidence type="ECO:0000256" key="14">
    <source>
        <dbReference type="RuleBase" id="RU000504"/>
    </source>
</evidence>
<comment type="caution">
    <text evidence="17">The sequence shown here is derived from an EMBL/GenBank/DDBJ whole genome shotgun (WGS) entry which is preliminary data.</text>
</comment>
<evidence type="ECO:0000256" key="7">
    <source>
        <dbReference type="ARBA" id="ARBA00022741"/>
    </source>
</evidence>
<dbReference type="InterPro" id="IPR015793">
    <property type="entry name" value="Pyrv_Knase_brl"/>
</dbReference>
<evidence type="ECO:0000256" key="11">
    <source>
        <dbReference type="ARBA" id="ARBA00023152"/>
    </source>
</evidence>
<dbReference type="SUPFAM" id="SSF51621">
    <property type="entry name" value="Phosphoenolpyruvate/pyruvate domain"/>
    <property type="match status" value="1"/>
</dbReference>
<dbReference type="GO" id="GO:0004743">
    <property type="term" value="F:pyruvate kinase activity"/>
    <property type="evidence" value="ECO:0007669"/>
    <property type="project" value="UniProtKB-UniRule"/>
</dbReference>
<dbReference type="GO" id="GO:0000287">
    <property type="term" value="F:magnesium ion binding"/>
    <property type="evidence" value="ECO:0007669"/>
    <property type="project" value="UniProtKB-UniRule"/>
</dbReference>
<evidence type="ECO:0000256" key="2">
    <source>
        <dbReference type="ARBA" id="ARBA00004997"/>
    </source>
</evidence>
<keyword evidence="7" id="KW-0547">Nucleotide-binding</keyword>
<evidence type="ECO:0000256" key="12">
    <source>
        <dbReference type="ARBA" id="ARBA00023317"/>
    </source>
</evidence>
<dbReference type="Gene3D" id="3.20.20.60">
    <property type="entry name" value="Phosphoenolpyruvate-binding domains"/>
    <property type="match status" value="1"/>
</dbReference>
<dbReference type="GO" id="GO:0005524">
    <property type="term" value="F:ATP binding"/>
    <property type="evidence" value="ECO:0007669"/>
    <property type="project" value="UniProtKB-KW"/>
</dbReference>
<evidence type="ECO:0000259" key="16">
    <source>
        <dbReference type="Pfam" id="PF02887"/>
    </source>
</evidence>
<comment type="cofactor">
    <cofactor evidence="1">
        <name>K(+)</name>
        <dbReference type="ChEBI" id="CHEBI:29103"/>
    </cofactor>
</comment>
<dbReference type="NCBIfam" id="NF004978">
    <property type="entry name" value="PRK06354.1"/>
    <property type="match status" value="1"/>
</dbReference>
<organism evidence="17 18">
    <name type="scientific">Candidatus Uhrbacteria bacterium GW2011_GWC1_41_20</name>
    <dbReference type="NCBI Taxonomy" id="1618983"/>
    <lineage>
        <taxon>Bacteria</taxon>
        <taxon>Candidatus Uhriibacteriota</taxon>
    </lineage>
</organism>
<keyword evidence="5 14" id="KW-0808">Transferase</keyword>
<dbReference type="PANTHER" id="PTHR11817">
    <property type="entry name" value="PYRUVATE KINASE"/>
    <property type="match status" value="1"/>
</dbReference>
<dbReference type="FunFam" id="2.40.33.10:FF:000001">
    <property type="entry name" value="Pyruvate kinase"/>
    <property type="match status" value="1"/>
</dbReference>
<dbReference type="InterPro" id="IPR001697">
    <property type="entry name" value="Pyr_Knase"/>
</dbReference>
<evidence type="ECO:0000259" key="15">
    <source>
        <dbReference type="Pfam" id="PF00224"/>
    </source>
</evidence>
<dbReference type="Proteomes" id="UP000033930">
    <property type="component" value="Unassembled WGS sequence"/>
</dbReference>
<evidence type="ECO:0000256" key="8">
    <source>
        <dbReference type="ARBA" id="ARBA00022777"/>
    </source>
</evidence>
<dbReference type="SUPFAM" id="SSF50800">
    <property type="entry name" value="PK beta-barrel domain-like"/>
    <property type="match status" value="1"/>
</dbReference>
<evidence type="ECO:0000256" key="4">
    <source>
        <dbReference type="ARBA" id="ARBA00012142"/>
    </source>
</evidence>
<dbReference type="EC" id="2.7.1.40" evidence="4 13"/>
<dbReference type="UniPathway" id="UPA00109">
    <property type="reaction ID" value="UER00188"/>
</dbReference>
<reference evidence="17 18" key="1">
    <citation type="journal article" date="2015" name="Nature">
        <title>rRNA introns, odd ribosomes, and small enigmatic genomes across a large radiation of phyla.</title>
        <authorList>
            <person name="Brown C.T."/>
            <person name="Hug L.A."/>
            <person name="Thomas B.C."/>
            <person name="Sharon I."/>
            <person name="Castelle C.J."/>
            <person name="Singh A."/>
            <person name="Wilkins M.J."/>
            <person name="Williams K.H."/>
            <person name="Banfield J.F."/>
        </authorList>
    </citation>
    <scope>NUCLEOTIDE SEQUENCE [LARGE SCALE GENOMIC DNA]</scope>
</reference>
<dbReference type="Pfam" id="PF00224">
    <property type="entry name" value="PK"/>
    <property type="match status" value="1"/>
</dbReference>
<evidence type="ECO:0000256" key="9">
    <source>
        <dbReference type="ARBA" id="ARBA00022840"/>
    </source>
</evidence>
<comment type="similarity">
    <text evidence="3 14">Belongs to the pyruvate kinase family.</text>
</comment>
<dbReference type="NCBIfam" id="NF004491">
    <property type="entry name" value="PRK05826.1"/>
    <property type="match status" value="1"/>
</dbReference>
<evidence type="ECO:0000256" key="6">
    <source>
        <dbReference type="ARBA" id="ARBA00022723"/>
    </source>
</evidence>
<keyword evidence="11 14" id="KW-0324">Glycolysis</keyword>
<dbReference type="Gene3D" id="3.40.1380.20">
    <property type="entry name" value="Pyruvate kinase, C-terminal domain"/>
    <property type="match status" value="1"/>
</dbReference>
<dbReference type="InterPro" id="IPR015806">
    <property type="entry name" value="Pyrv_Knase_insert_dom_sf"/>
</dbReference>
<comment type="pathway">
    <text evidence="2 14">Carbohydrate degradation; glycolysis; pyruvate from D-glyceraldehyde 3-phosphate: step 5/5.</text>
</comment>
<keyword evidence="6" id="KW-0479">Metal-binding</keyword>
<keyword evidence="9" id="KW-0067">ATP-binding</keyword>
<name>A0A0G0VE45_9BACT</name>
<dbReference type="GO" id="GO:0030955">
    <property type="term" value="F:potassium ion binding"/>
    <property type="evidence" value="ECO:0007669"/>
    <property type="project" value="UniProtKB-UniRule"/>
</dbReference>
<comment type="catalytic activity">
    <reaction evidence="14">
        <text>pyruvate + ATP = phosphoenolpyruvate + ADP + H(+)</text>
        <dbReference type="Rhea" id="RHEA:18157"/>
        <dbReference type="ChEBI" id="CHEBI:15361"/>
        <dbReference type="ChEBI" id="CHEBI:15378"/>
        <dbReference type="ChEBI" id="CHEBI:30616"/>
        <dbReference type="ChEBI" id="CHEBI:58702"/>
        <dbReference type="ChEBI" id="CHEBI:456216"/>
        <dbReference type="EC" id="2.7.1.40"/>
    </reaction>
</comment>
<accession>A0A0G0VE45</accession>